<comment type="caution">
    <text evidence="2">The sequence shown here is derived from an EMBL/GenBank/DDBJ whole genome shotgun (WGS) entry which is preliminary data.</text>
</comment>
<dbReference type="Proteomes" id="UP000264492">
    <property type="component" value="Unassembled WGS sequence"/>
</dbReference>
<keyword evidence="1" id="KW-0472">Membrane</keyword>
<keyword evidence="1" id="KW-0812">Transmembrane</keyword>
<evidence type="ECO:0000256" key="1">
    <source>
        <dbReference type="SAM" id="Phobius"/>
    </source>
</evidence>
<gene>
    <name evidence="2" type="ORF">DX914_11305</name>
</gene>
<keyword evidence="1" id="KW-1133">Transmembrane helix</keyword>
<feature type="transmembrane region" description="Helical" evidence="1">
    <location>
        <begin position="21"/>
        <end position="44"/>
    </location>
</feature>
<name>A0A371JZ29_9GAMM</name>
<feature type="transmembrane region" description="Helical" evidence="1">
    <location>
        <begin position="80"/>
        <end position="108"/>
    </location>
</feature>
<proteinExistence type="predicted"/>
<reference evidence="2 3" key="1">
    <citation type="submission" date="2018-08" db="EMBL/GenBank/DDBJ databases">
        <title>Lysobacter sp. zong2l5, whole genome shotgun sequence.</title>
        <authorList>
            <person name="Zhang X."/>
            <person name="Feng G."/>
            <person name="Zhu H."/>
        </authorList>
    </citation>
    <scope>NUCLEOTIDE SEQUENCE [LARGE SCALE GENOMIC DNA]</scope>
    <source>
        <strain evidence="3">zong2l5</strain>
    </source>
</reference>
<evidence type="ECO:0000313" key="3">
    <source>
        <dbReference type="Proteomes" id="UP000264492"/>
    </source>
</evidence>
<dbReference type="OrthoDB" id="5975450at2"/>
<organism evidence="2 3">
    <name type="scientific">Lysobacter silvisoli</name>
    <dbReference type="NCBI Taxonomy" id="2293254"/>
    <lineage>
        <taxon>Bacteria</taxon>
        <taxon>Pseudomonadati</taxon>
        <taxon>Pseudomonadota</taxon>
        <taxon>Gammaproteobacteria</taxon>
        <taxon>Lysobacterales</taxon>
        <taxon>Lysobacteraceae</taxon>
        <taxon>Lysobacter</taxon>
    </lineage>
</organism>
<keyword evidence="3" id="KW-1185">Reference proteome</keyword>
<dbReference type="AlphaFoldDB" id="A0A371JZ29"/>
<dbReference type="RefSeq" id="WP_115859240.1">
    <property type="nucleotide sequence ID" value="NZ_QTSU01000002.1"/>
</dbReference>
<dbReference type="EMBL" id="QTSU01000002">
    <property type="protein sequence ID" value="RDZ26860.1"/>
    <property type="molecule type" value="Genomic_DNA"/>
</dbReference>
<evidence type="ECO:0000313" key="2">
    <source>
        <dbReference type="EMBL" id="RDZ26860.1"/>
    </source>
</evidence>
<accession>A0A371JZ29</accession>
<feature type="transmembrane region" description="Helical" evidence="1">
    <location>
        <begin position="128"/>
        <end position="145"/>
    </location>
</feature>
<protein>
    <submittedName>
        <fullName evidence="2">Uncharacterized protein</fullName>
    </submittedName>
</protein>
<sequence length="147" mass="15239">MTAPAPPAAATPPSRSLASRALAWSLLLLGTLGFAAVWLLLSLYSSRQNSWMAVIAALDLAWMLRLGGWRPGPLRAGLGVAGTAAAIGLYSWGIAATQIGLSLGVGMIDSMGKLGVHHAWLLTQLANGPMDWAWLIVGLVVAAVASR</sequence>